<feature type="transmembrane region" description="Helical" evidence="13">
    <location>
        <begin position="202"/>
        <end position="220"/>
    </location>
</feature>
<feature type="transmembrane region" description="Helical" evidence="13">
    <location>
        <begin position="501"/>
        <end position="520"/>
    </location>
</feature>
<dbReference type="InterPro" id="IPR001734">
    <property type="entry name" value="Na/solute_symporter"/>
</dbReference>
<sequence>MLSKGLIIAFTFGYLALLFAIAYFSEKSARKGKSYASNPYIYALSLAVYCTAWTYYGSVGRAASNGLEFLTIYLGPSLVAPLWWIVMRKIIRISKVQRISSIADFISSRYGKNITLGGVVTLFCLLGILPYTSIQIKAIASTFDILQYAEAAQPFVEIPFYQDTAFFLALGLALFTVLFGARDAEATAQHEGMVMAVAFESVFKLVAFLIVGVFVTYFIFEGFTDIFLQAELRGLDHLFVLQGENNASEWFWMSALSMMAVFFLPRQFQLAVVENTNEKHLDKAMWLFPLYLLLINIFVLPIALGGLVHFQDSVVDADTFVLALPIAYSQDWLALLVYLGGFSAATSMIIVSTIALSNMVSNNLVIPVLLVSDSFKNKFQHELGSIVIWIRRASIFLIIMLAYIYYKQVSAQFSLVSIGLISFVAIAQFAPAILGGIYWKKGSRLGALTGIIAGFIIWFYTLVVPTIVTAGWLPESLMTEGLFGIAALKPYSLLGMQDMTYITHGLFFSLSLNVFLYVLISMVKEQSSKEHNQAIVFVDIFKYSTTLDSSIIWKGQAYLPDLKALLINFLGEPKAEELLKTYTIETGKVLETNSYADPELVNYSERILSGIIGSASARIMVESVVKEEEISMEEVLGILKETQELKTLNLELKQKSKELKKASAELRRMNETLRLNDMLKDEFISTVTHEMKTPITSIRAFSEILMDEDLPEEERKRFLDIIIQETSRMARLIEQVLDLERFDSGRQELQLEKTDIRIVILQAAESMLQVFKEKGLRFDMQLDFEALELTIDEDRIKQVILNLLSNASKFAKSKVEFHGSLKDDELIIQVKDDGKGVPEEEVPYIFDKFFQAKNQTSKKPVGSGLGLAISKKIVEYHGGKIGISQEEGLTCFAFSLPLQESVKEKVIYPKDNE</sequence>
<evidence type="ECO:0000256" key="6">
    <source>
        <dbReference type="ARBA" id="ARBA00022679"/>
    </source>
</evidence>
<evidence type="ECO:0000256" key="10">
    <source>
        <dbReference type="ARBA" id="ARBA00023012"/>
    </source>
</evidence>
<evidence type="ECO:0000256" key="4">
    <source>
        <dbReference type="ARBA" id="ARBA00012438"/>
    </source>
</evidence>
<dbReference type="Gene3D" id="1.10.287.130">
    <property type="match status" value="1"/>
</dbReference>
<dbReference type="InterPro" id="IPR005467">
    <property type="entry name" value="His_kinase_dom"/>
</dbReference>
<comment type="catalytic activity">
    <reaction evidence="1">
        <text>ATP + protein L-histidine = ADP + protein N-phospho-L-histidine.</text>
        <dbReference type="EC" id="2.7.13.3"/>
    </reaction>
</comment>
<dbReference type="Pfam" id="PF02518">
    <property type="entry name" value="HATPase_c"/>
    <property type="match status" value="1"/>
</dbReference>
<dbReference type="GO" id="GO:0016020">
    <property type="term" value="C:membrane"/>
    <property type="evidence" value="ECO:0007669"/>
    <property type="project" value="UniProtKB-SubCell"/>
</dbReference>
<dbReference type="SMART" id="SM00388">
    <property type="entry name" value="HisKA"/>
    <property type="match status" value="1"/>
</dbReference>
<dbReference type="InterPro" id="IPR018212">
    <property type="entry name" value="Na/solute_symporter_CS"/>
</dbReference>
<dbReference type="Gene3D" id="3.30.565.10">
    <property type="entry name" value="Histidine kinase-like ATPase, C-terminal domain"/>
    <property type="match status" value="1"/>
</dbReference>
<dbReference type="InterPro" id="IPR036890">
    <property type="entry name" value="HATPase_C_sf"/>
</dbReference>
<keyword evidence="6" id="KW-0808">Transferase</keyword>
<evidence type="ECO:0000313" key="16">
    <source>
        <dbReference type="Proteomes" id="UP000292209"/>
    </source>
</evidence>
<keyword evidence="7 13" id="KW-0812">Transmembrane</keyword>
<feature type="transmembrane region" description="Helical" evidence="13">
    <location>
        <begin position="285"/>
        <end position="310"/>
    </location>
</feature>
<keyword evidence="11 13" id="KW-0472">Membrane</keyword>
<dbReference type="FunFam" id="3.30.565.10:FF:000006">
    <property type="entry name" value="Sensor histidine kinase WalK"/>
    <property type="match status" value="1"/>
</dbReference>
<dbReference type="Pfam" id="PF00512">
    <property type="entry name" value="HisKA"/>
    <property type="match status" value="1"/>
</dbReference>
<accession>A0A4Q7P6N3</accession>
<dbReference type="PRINTS" id="PR00344">
    <property type="entry name" value="BCTRLSENSOR"/>
</dbReference>
<dbReference type="SMART" id="SM00387">
    <property type="entry name" value="HATPase_c"/>
    <property type="match status" value="1"/>
</dbReference>
<dbReference type="PANTHER" id="PTHR43711:SF1">
    <property type="entry name" value="HISTIDINE KINASE 1"/>
    <property type="match status" value="1"/>
</dbReference>
<evidence type="ECO:0000256" key="3">
    <source>
        <dbReference type="ARBA" id="ARBA00006434"/>
    </source>
</evidence>
<feature type="transmembrane region" description="Helical" evidence="13">
    <location>
        <begin position="69"/>
        <end position="86"/>
    </location>
</feature>
<evidence type="ECO:0000259" key="14">
    <source>
        <dbReference type="PROSITE" id="PS50109"/>
    </source>
</evidence>
<keyword evidence="16" id="KW-1185">Reference proteome</keyword>
<dbReference type="InterPro" id="IPR003661">
    <property type="entry name" value="HisK_dim/P_dom"/>
</dbReference>
<comment type="caution">
    <text evidence="15">The sequence shown here is derived from an EMBL/GenBank/DDBJ whole genome shotgun (WGS) entry which is preliminary data.</text>
</comment>
<dbReference type="InterPro" id="IPR036097">
    <property type="entry name" value="HisK_dim/P_sf"/>
</dbReference>
<dbReference type="PROSITE" id="PS00457">
    <property type="entry name" value="NA_SOLUT_SYMP_2"/>
    <property type="match status" value="1"/>
</dbReference>
<dbReference type="SUPFAM" id="SSF55874">
    <property type="entry name" value="ATPase domain of HSP90 chaperone/DNA topoisomerase II/histidine kinase"/>
    <property type="match status" value="1"/>
</dbReference>
<dbReference type="InterPro" id="IPR004358">
    <property type="entry name" value="Sig_transdc_His_kin-like_C"/>
</dbReference>
<dbReference type="InterPro" id="IPR050736">
    <property type="entry name" value="Sensor_HK_Regulatory"/>
</dbReference>
<dbReference type="InterPro" id="IPR003594">
    <property type="entry name" value="HATPase_dom"/>
</dbReference>
<feature type="transmembrane region" description="Helical" evidence="13">
    <location>
        <begin position="451"/>
        <end position="473"/>
    </location>
</feature>
<feature type="transmembrane region" description="Helical" evidence="13">
    <location>
        <begin position="332"/>
        <end position="356"/>
    </location>
</feature>
<dbReference type="Proteomes" id="UP000292209">
    <property type="component" value="Unassembled WGS sequence"/>
</dbReference>
<keyword evidence="10" id="KW-0902">Two-component regulatory system</keyword>
<dbReference type="RefSeq" id="WP_130274718.1">
    <property type="nucleotide sequence ID" value="NZ_SGXG01000001.1"/>
</dbReference>
<evidence type="ECO:0000256" key="7">
    <source>
        <dbReference type="ARBA" id="ARBA00022692"/>
    </source>
</evidence>
<feature type="transmembrane region" description="Helical" evidence="13">
    <location>
        <begin position="250"/>
        <end position="273"/>
    </location>
</feature>
<feature type="transmembrane region" description="Helical" evidence="13">
    <location>
        <begin position="418"/>
        <end position="439"/>
    </location>
</feature>
<gene>
    <name evidence="15" type="ORF">BC751_1190</name>
</gene>
<evidence type="ECO:0000256" key="12">
    <source>
        <dbReference type="SAM" id="Coils"/>
    </source>
</evidence>
<evidence type="ECO:0000256" key="1">
    <source>
        <dbReference type="ARBA" id="ARBA00000085"/>
    </source>
</evidence>
<keyword evidence="12" id="KW-0175">Coiled coil</keyword>
<feature type="transmembrane region" description="Helical" evidence="13">
    <location>
        <begin position="6"/>
        <end position="25"/>
    </location>
</feature>
<dbReference type="InterPro" id="IPR038377">
    <property type="entry name" value="Na/Glc_symporter_sf"/>
</dbReference>
<dbReference type="SUPFAM" id="SSF47384">
    <property type="entry name" value="Homodimeric domain of signal transducing histidine kinase"/>
    <property type="match status" value="1"/>
</dbReference>
<dbReference type="CDD" id="cd10322">
    <property type="entry name" value="SLC5sbd"/>
    <property type="match status" value="1"/>
</dbReference>
<keyword evidence="9 13" id="KW-1133">Transmembrane helix</keyword>
<feature type="transmembrane region" description="Helical" evidence="13">
    <location>
        <begin position="114"/>
        <end position="134"/>
    </location>
</feature>
<dbReference type="CDD" id="cd00082">
    <property type="entry name" value="HisKA"/>
    <property type="match status" value="1"/>
</dbReference>
<feature type="coiled-coil region" evidence="12">
    <location>
        <begin position="638"/>
        <end position="676"/>
    </location>
</feature>
<feature type="transmembrane region" description="Helical" evidence="13">
    <location>
        <begin position="386"/>
        <end position="406"/>
    </location>
</feature>
<organism evidence="15 16">
    <name type="scientific">Cecembia calidifontis</name>
    <dbReference type="NCBI Taxonomy" id="1187080"/>
    <lineage>
        <taxon>Bacteria</taxon>
        <taxon>Pseudomonadati</taxon>
        <taxon>Bacteroidota</taxon>
        <taxon>Cytophagia</taxon>
        <taxon>Cytophagales</taxon>
        <taxon>Cyclobacteriaceae</taxon>
        <taxon>Cecembia</taxon>
    </lineage>
</organism>
<protein>
    <recommendedName>
        <fullName evidence="4">histidine kinase</fullName>
        <ecNumber evidence="4">2.7.13.3</ecNumber>
    </recommendedName>
</protein>
<feature type="domain" description="Histidine kinase" evidence="14">
    <location>
        <begin position="686"/>
        <end position="900"/>
    </location>
</feature>
<evidence type="ECO:0000256" key="13">
    <source>
        <dbReference type="SAM" id="Phobius"/>
    </source>
</evidence>
<comment type="similarity">
    <text evidence="3">Belongs to the sodium:solute symporter (SSF) (TC 2.A.21) family.</text>
</comment>
<dbReference type="EC" id="2.7.13.3" evidence="4"/>
<name>A0A4Q7P6N3_9BACT</name>
<dbReference type="PANTHER" id="PTHR43711">
    <property type="entry name" value="TWO-COMPONENT HISTIDINE KINASE"/>
    <property type="match status" value="1"/>
</dbReference>
<dbReference type="Gene3D" id="1.20.1730.10">
    <property type="entry name" value="Sodium/glucose cotransporter"/>
    <property type="match status" value="1"/>
</dbReference>
<feature type="transmembrane region" description="Helical" evidence="13">
    <location>
        <begin position="164"/>
        <end position="181"/>
    </location>
</feature>
<evidence type="ECO:0000256" key="11">
    <source>
        <dbReference type="ARBA" id="ARBA00023136"/>
    </source>
</evidence>
<keyword evidence="5" id="KW-0597">Phosphoprotein</keyword>
<evidence type="ECO:0000256" key="2">
    <source>
        <dbReference type="ARBA" id="ARBA00004141"/>
    </source>
</evidence>
<evidence type="ECO:0000256" key="8">
    <source>
        <dbReference type="ARBA" id="ARBA00022777"/>
    </source>
</evidence>
<dbReference type="OrthoDB" id="9764438at2"/>
<comment type="subcellular location">
    <subcellularLocation>
        <location evidence="2">Membrane</location>
        <topology evidence="2">Multi-pass membrane protein</topology>
    </subcellularLocation>
</comment>
<dbReference type="PROSITE" id="PS50109">
    <property type="entry name" value="HIS_KIN"/>
    <property type="match status" value="1"/>
</dbReference>
<evidence type="ECO:0000256" key="9">
    <source>
        <dbReference type="ARBA" id="ARBA00022989"/>
    </source>
</evidence>
<dbReference type="FunFam" id="1.10.287.130:FF:000001">
    <property type="entry name" value="Two-component sensor histidine kinase"/>
    <property type="match status" value="1"/>
</dbReference>
<keyword evidence="8" id="KW-0418">Kinase</keyword>
<dbReference type="GO" id="GO:0000155">
    <property type="term" value="F:phosphorelay sensor kinase activity"/>
    <property type="evidence" value="ECO:0007669"/>
    <property type="project" value="InterPro"/>
</dbReference>
<feature type="transmembrane region" description="Helical" evidence="13">
    <location>
        <begin position="37"/>
        <end position="57"/>
    </location>
</feature>
<dbReference type="AlphaFoldDB" id="A0A4Q7P6N3"/>
<evidence type="ECO:0000256" key="5">
    <source>
        <dbReference type="ARBA" id="ARBA00022553"/>
    </source>
</evidence>
<dbReference type="PROSITE" id="PS50283">
    <property type="entry name" value="NA_SOLUT_SYMP_3"/>
    <property type="match status" value="1"/>
</dbReference>
<dbReference type="EMBL" id="SGXG01000001">
    <property type="protein sequence ID" value="RZS95654.1"/>
    <property type="molecule type" value="Genomic_DNA"/>
</dbReference>
<dbReference type="GO" id="GO:0022857">
    <property type="term" value="F:transmembrane transporter activity"/>
    <property type="evidence" value="ECO:0007669"/>
    <property type="project" value="InterPro"/>
</dbReference>
<evidence type="ECO:0000313" key="15">
    <source>
        <dbReference type="EMBL" id="RZS95654.1"/>
    </source>
</evidence>
<proteinExistence type="inferred from homology"/>
<reference evidence="15 16" key="1">
    <citation type="submission" date="2019-02" db="EMBL/GenBank/DDBJ databases">
        <title>Genomic Encyclopedia of Archaeal and Bacterial Type Strains, Phase II (KMG-II): from individual species to whole genera.</title>
        <authorList>
            <person name="Goeker M."/>
        </authorList>
    </citation>
    <scope>NUCLEOTIDE SEQUENCE [LARGE SCALE GENOMIC DNA]</scope>
    <source>
        <strain evidence="15 16">DSM 21411</strain>
    </source>
</reference>